<dbReference type="STRING" id="995034.SAMN05216219_1470"/>
<evidence type="ECO:0000259" key="1">
    <source>
        <dbReference type="Pfam" id="PF01551"/>
    </source>
</evidence>
<accession>A0A1I5AHS9</accession>
<name>A0A1I5AHS9_9MICO</name>
<evidence type="ECO:0000313" key="3">
    <source>
        <dbReference type="Proteomes" id="UP000198867"/>
    </source>
</evidence>
<protein>
    <submittedName>
        <fullName evidence="2">Peptidase family M23</fullName>
    </submittedName>
</protein>
<keyword evidence="3" id="KW-1185">Reference proteome</keyword>
<dbReference type="SUPFAM" id="SSF51261">
    <property type="entry name" value="Duplicated hybrid motif"/>
    <property type="match status" value="1"/>
</dbReference>
<dbReference type="RefSeq" id="WP_090710107.1">
    <property type="nucleotide sequence ID" value="NZ_FOVM01000003.1"/>
</dbReference>
<feature type="domain" description="M23ase beta-sheet core" evidence="1">
    <location>
        <begin position="96"/>
        <end position="149"/>
    </location>
</feature>
<evidence type="ECO:0000313" key="2">
    <source>
        <dbReference type="EMBL" id="SFN61932.1"/>
    </source>
</evidence>
<gene>
    <name evidence="2" type="ORF">SAMN05216219_1470</name>
</gene>
<dbReference type="Gene3D" id="2.70.70.10">
    <property type="entry name" value="Glucose Permease (Domain IIA)"/>
    <property type="match status" value="1"/>
</dbReference>
<dbReference type="InterPro" id="IPR016047">
    <property type="entry name" value="M23ase_b-sheet_dom"/>
</dbReference>
<organism evidence="2 3">
    <name type="scientific">Mycetocola miduiensis</name>
    <dbReference type="NCBI Taxonomy" id="995034"/>
    <lineage>
        <taxon>Bacteria</taxon>
        <taxon>Bacillati</taxon>
        <taxon>Actinomycetota</taxon>
        <taxon>Actinomycetes</taxon>
        <taxon>Micrococcales</taxon>
        <taxon>Microbacteriaceae</taxon>
        <taxon>Mycetocola</taxon>
    </lineage>
</organism>
<dbReference type="CDD" id="cd12797">
    <property type="entry name" value="M23_peptidase"/>
    <property type="match status" value="1"/>
</dbReference>
<reference evidence="3" key="1">
    <citation type="submission" date="2016-10" db="EMBL/GenBank/DDBJ databases">
        <authorList>
            <person name="Varghese N."/>
            <person name="Submissions S."/>
        </authorList>
    </citation>
    <scope>NUCLEOTIDE SEQUENCE [LARGE SCALE GENOMIC DNA]</scope>
    <source>
        <strain evidence="3">CGMCC 1.11101</strain>
    </source>
</reference>
<dbReference type="EMBL" id="FOVM01000003">
    <property type="protein sequence ID" value="SFN61932.1"/>
    <property type="molecule type" value="Genomic_DNA"/>
</dbReference>
<dbReference type="OrthoDB" id="1099523at2"/>
<dbReference type="Pfam" id="PF01551">
    <property type="entry name" value="Peptidase_M23"/>
    <property type="match status" value="1"/>
</dbReference>
<dbReference type="AlphaFoldDB" id="A0A1I5AHS9"/>
<dbReference type="InterPro" id="IPR011055">
    <property type="entry name" value="Dup_hybrid_motif"/>
</dbReference>
<proteinExistence type="predicted"/>
<dbReference type="Proteomes" id="UP000198867">
    <property type="component" value="Unassembled WGS sequence"/>
</dbReference>
<sequence length="163" mass="16490">MRDGYSATTVEELAAAAAARAAAAAAAAAAQAEAVEAAAQKKFSGPEFGTDNDSARTDIFTGVVGEWQRPVSGPISSPYGPRRIICNGGGCSNGFHDGVESIYGHLQSGSFRVSVGDSIGAGTAVANVGATVVVSGCHLDLKIRISGSFTNLTPYLRARGVSL</sequence>